<evidence type="ECO:0000256" key="1">
    <source>
        <dbReference type="ARBA" id="ARBA00004413"/>
    </source>
</evidence>
<dbReference type="RefSeq" id="WP_121129232.1">
    <property type="nucleotide sequence ID" value="NZ_JBHUFK010000024.1"/>
</dbReference>
<keyword evidence="11" id="KW-0282">Flagellum</keyword>
<keyword evidence="5" id="KW-1003">Cell membrane</keyword>
<sequence>MTGTATLSKVLTIRENEKKVAQKAYHQSMGVFEEVAKELYLLLKKKEEAEQQYERFIQSTAPINQIKQLVDYLEVLTTEILFVQQKVEVARNDMEKKQVKLSDSYVEVKKFEKIIDIRKQDERDELKRKEDAFMNEISMNQFLSHKNR</sequence>
<evidence type="ECO:0000256" key="9">
    <source>
        <dbReference type="ARBA" id="ARBA00023136"/>
    </source>
</evidence>
<dbReference type="GO" id="GO:0009288">
    <property type="term" value="C:bacterial-type flagellum"/>
    <property type="evidence" value="ECO:0007669"/>
    <property type="project" value="InterPro"/>
</dbReference>
<dbReference type="GO" id="GO:0044781">
    <property type="term" value="P:bacterial-type flagellum organization"/>
    <property type="evidence" value="ECO:0007669"/>
    <property type="project" value="UniProtKB-KW"/>
</dbReference>
<accession>A0A494Z5U8</accession>
<reference evidence="11 12" key="1">
    <citation type="journal article" date="2015" name="Antonie Van Leeuwenhoek">
        <title>Oceanobacillus bengalensis sp. nov., a bacterium isolated from seawater of the Bay of Bengal.</title>
        <authorList>
            <person name="Yongchang O."/>
            <person name="Xiang W."/>
            <person name="Wang G."/>
        </authorList>
    </citation>
    <scope>NUCLEOTIDE SEQUENCE [LARGE SCALE GENOMIC DNA]</scope>
    <source>
        <strain evidence="11 12">MCCC 1K00260</strain>
    </source>
</reference>
<dbReference type="GO" id="GO:0015031">
    <property type="term" value="P:protein transport"/>
    <property type="evidence" value="ECO:0007669"/>
    <property type="project" value="UniProtKB-KW"/>
</dbReference>
<dbReference type="InterPro" id="IPR012823">
    <property type="entry name" value="Flagell_FliJ"/>
</dbReference>
<keyword evidence="7" id="KW-1005">Bacterial flagellum biogenesis</keyword>
<dbReference type="Gene3D" id="1.10.287.1700">
    <property type="match status" value="1"/>
</dbReference>
<dbReference type="GO" id="GO:0005886">
    <property type="term" value="C:plasma membrane"/>
    <property type="evidence" value="ECO:0007669"/>
    <property type="project" value="UniProtKB-SubCell"/>
</dbReference>
<evidence type="ECO:0000256" key="7">
    <source>
        <dbReference type="ARBA" id="ARBA00022795"/>
    </source>
</evidence>
<keyword evidence="6" id="KW-0145">Chemotaxis</keyword>
<dbReference type="EMBL" id="RBZO01000005">
    <property type="protein sequence ID" value="RKQ17371.1"/>
    <property type="molecule type" value="Genomic_DNA"/>
</dbReference>
<evidence type="ECO:0000313" key="11">
    <source>
        <dbReference type="EMBL" id="RKQ17371.1"/>
    </source>
</evidence>
<proteinExistence type="inferred from homology"/>
<evidence type="ECO:0000256" key="10">
    <source>
        <dbReference type="ARBA" id="ARBA00023225"/>
    </source>
</evidence>
<comment type="similarity">
    <text evidence="2">Belongs to the FliJ family.</text>
</comment>
<dbReference type="OrthoDB" id="2968361at2"/>
<comment type="subcellular location">
    <subcellularLocation>
        <location evidence="1">Cell membrane</location>
        <topology evidence="1">Peripheral membrane protein</topology>
        <orientation evidence="1">Cytoplasmic side</orientation>
    </subcellularLocation>
</comment>
<dbReference type="Proteomes" id="UP000281813">
    <property type="component" value="Unassembled WGS sequence"/>
</dbReference>
<keyword evidence="10" id="KW-1006">Bacterial flagellum protein export</keyword>
<keyword evidence="8" id="KW-0653">Protein transport</keyword>
<dbReference type="Pfam" id="PF02050">
    <property type="entry name" value="FliJ"/>
    <property type="match status" value="1"/>
</dbReference>
<keyword evidence="11" id="KW-0966">Cell projection</keyword>
<evidence type="ECO:0000313" key="12">
    <source>
        <dbReference type="Proteomes" id="UP000281813"/>
    </source>
</evidence>
<evidence type="ECO:0000256" key="5">
    <source>
        <dbReference type="ARBA" id="ARBA00022475"/>
    </source>
</evidence>
<gene>
    <name evidence="11" type="primary">fliJ</name>
    <name evidence="11" type="ORF">D8M05_04900</name>
</gene>
<keyword evidence="11" id="KW-0969">Cilium</keyword>
<dbReference type="GO" id="GO:0071973">
    <property type="term" value="P:bacterial-type flagellum-dependent cell motility"/>
    <property type="evidence" value="ECO:0007669"/>
    <property type="project" value="InterPro"/>
</dbReference>
<evidence type="ECO:0000256" key="8">
    <source>
        <dbReference type="ARBA" id="ARBA00022927"/>
    </source>
</evidence>
<evidence type="ECO:0000256" key="4">
    <source>
        <dbReference type="ARBA" id="ARBA00022448"/>
    </source>
</evidence>
<keyword evidence="12" id="KW-1185">Reference proteome</keyword>
<evidence type="ECO:0000256" key="3">
    <source>
        <dbReference type="ARBA" id="ARBA00020392"/>
    </source>
</evidence>
<keyword evidence="9" id="KW-0472">Membrane</keyword>
<protein>
    <recommendedName>
        <fullName evidence="3">Flagellar FliJ protein</fullName>
    </recommendedName>
</protein>
<keyword evidence="4" id="KW-0813">Transport</keyword>
<evidence type="ECO:0000256" key="2">
    <source>
        <dbReference type="ARBA" id="ARBA00010004"/>
    </source>
</evidence>
<dbReference type="AlphaFoldDB" id="A0A494Z5U8"/>
<comment type="caution">
    <text evidence="11">The sequence shown here is derived from an EMBL/GenBank/DDBJ whole genome shotgun (WGS) entry which is preliminary data.</text>
</comment>
<dbReference type="GO" id="GO:0006935">
    <property type="term" value="P:chemotaxis"/>
    <property type="evidence" value="ECO:0007669"/>
    <property type="project" value="UniProtKB-KW"/>
</dbReference>
<organism evidence="11 12">
    <name type="scientific">Oceanobacillus bengalensis</name>
    <dbReference type="NCBI Taxonomy" id="1435466"/>
    <lineage>
        <taxon>Bacteria</taxon>
        <taxon>Bacillati</taxon>
        <taxon>Bacillota</taxon>
        <taxon>Bacilli</taxon>
        <taxon>Bacillales</taxon>
        <taxon>Bacillaceae</taxon>
        <taxon>Oceanobacillus</taxon>
    </lineage>
</organism>
<evidence type="ECO:0000256" key="6">
    <source>
        <dbReference type="ARBA" id="ARBA00022500"/>
    </source>
</evidence>
<dbReference type="NCBIfam" id="TIGR02473">
    <property type="entry name" value="flagell_FliJ"/>
    <property type="match status" value="1"/>
</dbReference>
<name>A0A494Z5U8_9BACI</name>
<dbReference type="InterPro" id="IPR053716">
    <property type="entry name" value="Flag_assembly_chemotaxis_eff"/>
</dbReference>